<evidence type="ECO:0000313" key="3">
    <source>
        <dbReference type="Proteomes" id="UP000622890"/>
    </source>
</evidence>
<comment type="caution">
    <text evidence="2">The sequence shown here is derived from an EMBL/GenBank/DDBJ whole genome shotgun (WGS) entry which is preliminary data.</text>
</comment>
<feature type="transmembrane region" description="Helical" evidence="1">
    <location>
        <begin position="47"/>
        <end position="73"/>
    </location>
</feature>
<reference evidence="2" key="1">
    <citation type="submission" date="2021-01" db="EMBL/GenBank/DDBJ databases">
        <title>Genome sequence of strain Noviherbaspirillum sp. DKR-6.</title>
        <authorList>
            <person name="Chaudhary D.K."/>
        </authorList>
    </citation>
    <scope>NUCLEOTIDE SEQUENCE</scope>
    <source>
        <strain evidence="2">DKR-6</strain>
    </source>
</reference>
<organism evidence="2 3">
    <name type="scientific">Noviherbaspirillum pedocola</name>
    <dbReference type="NCBI Taxonomy" id="2801341"/>
    <lineage>
        <taxon>Bacteria</taxon>
        <taxon>Pseudomonadati</taxon>
        <taxon>Pseudomonadota</taxon>
        <taxon>Betaproteobacteria</taxon>
        <taxon>Burkholderiales</taxon>
        <taxon>Oxalobacteraceae</taxon>
        <taxon>Noviherbaspirillum</taxon>
    </lineage>
</organism>
<feature type="transmembrane region" description="Helical" evidence="1">
    <location>
        <begin position="119"/>
        <end position="140"/>
    </location>
</feature>
<keyword evidence="1" id="KW-0812">Transmembrane</keyword>
<evidence type="ECO:0000256" key="1">
    <source>
        <dbReference type="SAM" id="Phobius"/>
    </source>
</evidence>
<protein>
    <recommendedName>
        <fullName evidence="4">MASE1 domain-containing protein</fullName>
    </recommendedName>
</protein>
<name>A0A934SY97_9BURK</name>
<keyword evidence="3" id="KW-1185">Reference proteome</keyword>
<keyword evidence="1" id="KW-1133">Transmembrane helix</keyword>
<keyword evidence="1" id="KW-0472">Membrane</keyword>
<evidence type="ECO:0000313" key="2">
    <source>
        <dbReference type="EMBL" id="MBK4735092.1"/>
    </source>
</evidence>
<dbReference type="EMBL" id="JAEPBG010000003">
    <property type="protein sequence ID" value="MBK4735092.1"/>
    <property type="molecule type" value="Genomic_DNA"/>
</dbReference>
<accession>A0A934SY97</accession>
<dbReference type="AlphaFoldDB" id="A0A934SY97"/>
<evidence type="ECO:0008006" key="4">
    <source>
        <dbReference type="Google" id="ProtNLM"/>
    </source>
</evidence>
<feature type="transmembrane region" description="Helical" evidence="1">
    <location>
        <begin position="152"/>
        <end position="176"/>
    </location>
</feature>
<sequence>MSQLRLQLAMVIGTVLIFLTANGINEWLFSRLEFANGMNWVFLPAGIRLLSTLVCGSAGALGLLISGFLLNFFHFHFSDPLRSIAGAFSGSAGPYLVYLFAARRYGFASSLAKLTPKRLLVLILLCSAASPAFHNLFFALHGGSDNILRSYAVMFIGDLTGTLIIIYTIKAALAMLPDPRNQPGRPRNTMFRIWQRLVFHGPARDGAALRNDMSP</sequence>
<dbReference type="Proteomes" id="UP000622890">
    <property type="component" value="Unassembled WGS sequence"/>
</dbReference>
<dbReference type="RefSeq" id="WP_200591847.1">
    <property type="nucleotide sequence ID" value="NZ_JAEPBG010000003.1"/>
</dbReference>
<proteinExistence type="predicted"/>
<gene>
    <name evidence="2" type="ORF">JJB74_10770</name>
</gene>